<dbReference type="AlphaFoldDB" id="A0A0S2LV04"/>
<dbReference type="OrthoDB" id="9816539at2"/>
<dbReference type="RefSeq" id="WP_062285596.1">
    <property type="nucleotide sequence ID" value="NZ_CP013200.1"/>
</dbReference>
<sequence>MAKKSSKAKKTRFGNPATAAAAEGATASNVISFSDAVAQRAKAGLLPAPMDRLVPAFKDWMAAAGVPTEEIPRLASLLMNFFRNYTASASSPDPTKLDVKLTGQMLEDAGRFHPEMRVSVSLALNSYLKFLLTTQAWTGPHTDLLALLSLTDETIFAPSSQELALYVYHDGSDPAAAGADRAARPYVLWAAALLEWIGDGRELTATGLLRRKDIAAAAACVEVDALGSASVQLPSDGQEPARTVTSMAHVPRLMQYWQALIDTKLIRVRGKKAEPTKAGRAFLRAPALALQPTAQLAYCLFYDETIPYDDSDPAGSTEAAVARLLAAAASSAPDIAIPFEPAEASHPFDLSDWQALRVARSLTDLATAGLVEQGTVLVVPQSVRLGLTPVLESLDEMITEADSSH</sequence>
<dbReference type="EMBL" id="CP013200">
    <property type="protein sequence ID" value="ALO65295.1"/>
    <property type="molecule type" value="Genomic_DNA"/>
</dbReference>
<accession>A0A0S2LV04</accession>
<evidence type="ECO:0000313" key="1">
    <source>
        <dbReference type="EMBL" id="ALO65295.1"/>
    </source>
</evidence>
<proteinExistence type="predicted"/>
<reference evidence="1 2" key="2">
    <citation type="journal article" date="2016" name="J. Biotechnol.">
        <title>Complete genome sequence of Arthrobacter alpinus ERGS4:06, a yellow pigmented bacterium tolerant to cold and radiations isolated from Sikkim Himalaya.</title>
        <authorList>
            <person name="Kumar R."/>
            <person name="Singh D."/>
            <person name="Swarnkar M.K."/>
            <person name="Singh A.K."/>
            <person name="Kumar S."/>
        </authorList>
    </citation>
    <scope>NUCLEOTIDE SEQUENCE [LARGE SCALE GENOMIC DNA]</scope>
    <source>
        <strain evidence="1 2">ERGS4:06</strain>
    </source>
</reference>
<gene>
    <name evidence="1" type="ORF">AS189_00810</name>
</gene>
<evidence type="ECO:0000313" key="2">
    <source>
        <dbReference type="Proteomes" id="UP000059574"/>
    </source>
</evidence>
<reference evidence="2" key="1">
    <citation type="submission" date="2015-11" db="EMBL/GenBank/DDBJ databases">
        <authorList>
            <person name="Kumar R."/>
            <person name="Singh D."/>
            <person name="Swarnkar M.K."/>
            <person name="Singh A.K."/>
            <person name="Kumar S."/>
        </authorList>
    </citation>
    <scope>NUCLEOTIDE SEQUENCE [LARGE SCALE GENOMIC DNA]</scope>
    <source>
        <strain evidence="2">ERGS4:06</strain>
    </source>
</reference>
<dbReference type="Proteomes" id="UP000059574">
    <property type="component" value="Chromosome"/>
</dbReference>
<protein>
    <submittedName>
        <fullName evidence="1">Uncharacterized protein</fullName>
    </submittedName>
</protein>
<organism evidence="1 2">
    <name type="scientific">Arthrobacter alpinus</name>
    <dbReference type="NCBI Taxonomy" id="656366"/>
    <lineage>
        <taxon>Bacteria</taxon>
        <taxon>Bacillati</taxon>
        <taxon>Actinomycetota</taxon>
        <taxon>Actinomycetes</taxon>
        <taxon>Micrococcales</taxon>
        <taxon>Micrococcaceae</taxon>
        <taxon>Arthrobacter</taxon>
    </lineage>
</organism>
<name>A0A0S2LV04_9MICC</name>